<proteinExistence type="predicted"/>
<dbReference type="EMBL" id="JABFHI010000002">
    <property type="protein sequence ID" value="NOG31580.1"/>
    <property type="molecule type" value="Genomic_DNA"/>
</dbReference>
<protein>
    <submittedName>
        <fullName evidence="5">HAD-IIB family hydrolase</fullName>
    </submittedName>
</protein>
<dbReference type="InterPro" id="IPR006381">
    <property type="entry name" value="HAD-SF-IIB-MPGP"/>
</dbReference>
<dbReference type="Proteomes" id="UP000588806">
    <property type="component" value="Unassembled WGS sequence"/>
</dbReference>
<evidence type="ECO:0000313" key="6">
    <source>
        <dbReference type="Proteomes" id="UP000588806"/>
    </source>
</evidence>
<keyword evidence="1" id="KW-0479">Metal-binding</keyword>
<keyword evidence="6" id="KW-1185">Reference proteome</keyword>
<dbReference type="SUPFAM" id="SSF56784">
    <property type="entry name" value="HAD-like"/>
    <property type="match status" value="1"/>
</dbReference>
<reference evidence="5 6" key="2">
    <citation type="submission" date="2020-06" db="EMBL/GenBank/DDBJ databases">
        <title>Halomonas songnenensis sp. nov., a moderately halophilic bacterium isolated from saline and alkaline soils.</title>
        <authorList>
            <person name="Jiang J."/>
            <person name="Pan Y."/>
        </authorList>
    </citation>
    <scope>NUCLEOTIDE SEQUENCE [LARGE SCALE GENOMIC DNA]</scope>
    <source>
        <strain evidence="5 6">TBZ9</strain>
    </source>
</reference>
<dbReference type="Gene3D" id="3.30.980.20">
    <property type="entry name" value="Putative mannosyl-3-phosphoglycerate phosphatase, domain 2"/>
    <property type="match status" value="1"/>
</dbReference>
<dbReference type="NCBIfam" id="TIGR01484">
    <property type="entry name" value="HAD-SF-IIB"/>
    <property type="match status" value="1"/>
</dbReference>
<dbReference type="InterPro" id="IPR036412">
    <property type="entry name" value="HAD-like_sf"/>
</dbReference>
<evidence type="ECO:0000313" key="5">
    <source>
        <dbReference type="EMBL" id="NOG31580.1"/>
    </source>
</evidence>
<keyword evidence="2 5" id="KW-0378">Hydrolase</keyword>
<dbReference type="Pfam" id="PF08282">
    <property type="entry name" value="Hydrolase_3"/>
    <property type="match status" value="1"/>
</dbReference>
<sequence>MSSQTSFSQPGCSSTGPSPITTSTPGRYAQDAVRPRLLFSDLDGSLLDHHSYDWAPAAPWLARLYQLGIPVIPVTSKTRSELLSLRKALGLEDLPFIAENGAVVGLPSSWCHSGLERQAGSDGLVIKTLGVDIGFIRQRLRVWRERLKEAPGIRFTAMSEMTLDGLSTYTGLSDPEARLARMREGSEPLVWEGSEAGLETFRASLAGDDLQLVQGGRFWHVTGKSHKGNAVSWMIERFAALRGVTPLTLALGDGPNDIAMLEAVDQAVVIQGCHGLPVEPRQTALYRTAAAGPKGWAEGVEYWWGRVDRRLTPAATSPSTYAYTHTLAELTS</sequence>
<dbReference type="SFLD" id="SFLDG01142">
    <property type="entry name" value="C2.B.2:_Mannosyl-3-phosphoglyc"/>
    <property type="match status" value="1"/>
</dbReference>
<evidence type="ECO:0000256" key="4">
    <source>
        <dbReference type="SAM" id="MobiDB-lite"/>
    </source>
</evidence>
<feature type="region of interest" description="Disordered" evidence="4">
    <location>
        <begin position="1"/>
        <end position="27"/>
    </location>
</feature>
<evidence type="ECO:0000256" key="1">
    <source>
        <dbReference type="ARBA" id="ARBA00022723"/>
    </source>
</evidence>
<dbReference type="NCBIfam" id="TIGR01486">
    <property type="entry name" value="HAD-SF-IIB-MPGP"/>
    <property type="match status" value="1"/>
</dbReference>
<dbReference type="GO" id="GO:0000287">
    <property type="term" value="F:magnesium ion binding"/>
    <property type="evidence" value="ECO:0007669"/>
    <property type="project" value="UniProtKB-ARBA"/>
</dbReference>
<dbReference type="PANTHER" id="PTHR10000">
    <property type="entry name" value="PHOSPHOSERINE PHOSPHATASE"/>
    <property type="match status" value="1"/>
</dbReference>
<accession>A0A7Y3TWT8</accession>
<feature type="compositionally biased region" description="Low complexity" evidence="4">
    <location>
        <begin position="10"/>
        <end position="26"/>
    </location>
</feature>
<dbReference type="SFLD" id="SFLDS00003">
    <property type="entry name" value="Haloacid_Dehalogenase"/>
    <property type="match status" value="1"/>
</dbReference>
<gene>
    <name evidence="5" type="ORF">HLB35_06995</name>
</gene>
<dbReference type="InterPro" id="IPR006379">
    <property type="entry name" value="HAD-SF_hydro_IIB"/>
</dbReference>
<dbReference type="GO" id="GO:0050531">
    <property type="term" value="F:mannosyl-3-phosphoglycerate phosphatase activity"/>
    <property type="evidence" value="ECO:0007669"/>
    <property type="project" value="InterPro"/>
</dbReference>
<dbReference type="Gene3D" id="3.40.50.1000">
    <property type="entry name" value="HAD superfamily/HAD-like"/>
    <property type="match status" value="1"/>
</dbReference>
<evidence type="ECO:0000256" key="2">
    <source>
        <dbReference type="ARBA" id="ARBA00022801"/>
    </source>
</evidence>
<dbReference type="InterPro" id="IPR023214">
    <property type="entry name" value="HAD_sf"/>
</dbReference>
<dbReference type="GO" id="GO:0005829">
    <property type="term" value="C:cytosol"/>
    <property type="evidence" value="ECO:0007669"/>
    <property type="project" value="TreeGrafter"/>
</dbReference>
<organism evidence="5 6">
    <name type="scientific">Vreelandella azerica</name>
    <dbReference type="NCBI Taxonomy" id="2732867"/>
    <lineage>
        <taxon>Bacteria</taxon>
        <taxon>Pseudomonadati</taxon>
        <taxon>Pseudomonadota</taxon>
        <taxon>Gammaproteobacteria</taxon>
        <taxon>Oceanospirillales</taxon>
        <taxon>Halomonadaceae</taxon>
        <taxon>Vreelandella</taxon>
    </lineage>
</organism>
<dbReference type="SFLD" id="SFLDG01140">
    <property type="entry name" value="C2.B:_Phosphomannomutase_and_P"/>
    <property type="match status" value="1"/>
</dbReference>
<dbReference type="PANTHER" id="PTHR10000:SF8">
    <property type="entry name" value="HAD SUPERFAMILY HYDROLASE-LIKE, TYPE 3"/>
    <property type="match status" value="1"/>
</dbReference>
<keyword evidence="3" id="KW-0460">Magnesium</keyword>
<comment type="caution">
    <text evidence="5">The sequence shown here is derived from an EMBL/GenBank/DDBJ whole genome shotgun (WGS) entry which is preliminary data.</text>
</comment>
<dbReference type="AlphaFoldDB" id="A0A7Y3TWT8"/>
<dbReference type="GO" id="GO:0051479">
    <property type="term" value="P:mannosylglycerate biosynthetic process"/>
    <property type="evidence" value="ECO:0007669"/>
    <property type="project" value="InterPro"/>
</dbReference>
<evidence type="ECO:0000256" key="3">
    <source>
        <dbReference type="ARBA" id="ARBA00022842"/>
    </source>
</evidence>
<reference evidence="5 6" key="1">
    <citation type="submission" date="2020-05" db="EMBL/GenBank/DDBJ databases">
        <authorList>
            <person name="Ruan W."/>
            <person name="Jeon C.O."/>
            <person name="Chun B.H."/>
        </authorList>
    </citation>
    <scope>NUCLEOTIDE SEQUENCE [LARGE SCALE GENOMIC DNA]</scope>
    <source>
        <strain evidence="5 6">TBZ9</strain>
    </source>
</reference>
<name>A0A7Y3TWT8_9GAMM</name>